<comment type="similarity">
    <text evidence="1">Belongs to the HAM1 NTPase family.</text>
</comment>
<evidence type="ECO:0000256" key="1">
    <source>
        <dbReference type="ARBA" id="ARBA00008023"/>
    </source>
</evidence>
<feature type="non-terminal residue" evidence="3">
    <location>
        <position position="1"/>
    </location>
</feature>
<dbReference type="RefSeq" id="XP_003064287.1">
    <property type="nucleotide sequence ID" value="XM_003064241.1"/>
</dbReference>
<accession>C1N8L6</accession>
<dbReference type="SUPFAM" id="SSF52972">
    <property type="entry name" value="ITPase-like"/>
    <property type="match status" value="1"/>
</dbReference>
<dbReference type="Gene3D" id="3.90.950.10">
    <property type="match status" value="1"/>
</dbReference>
<proteinExistence type="inferred from homology"/>
<dbReference type="GO" id="GO:0009143">
    <property type="term" value="P:nucleoside triphosphate catabolic process"/>
    <property type="evidence" value="ECO:0007669"/>
    <property type="project" value="InterPro"/>
</dbReference>
<dbReference type="GO" id="GO:0005737">
    <property type="term" value="C:cytoplasm"/>
    <property type="evidence" value="ECO:0007669"/>
    <property type="project" value="TreeGrafter"/>
</dbReference>
<reference evidence="3 4" key="1">
    <citation type="journal article" date="2009" name="Science">
        <title>Green evolution and dynamic adaptations revealed by genomes of the marine picoeukaryotes Micromonas.</title>
        <authorList>
            <person name="Worden A.Z."/>
            <person name="Lee J.H."/>
            <person name="Mock T."/>
            <person name="Rouze P."/>
            <person name="Simmons M.P."/>
            <person name="Aerts A.L."/>
            <person name="Allen A.E."/>
            <person name="Cuvelier M.L."/>
            <person name="Derelle E."/>
            <person name="Everett M.V."/>
            <person name="Foulon E."/>
            <person name="Grimwood J."/>
            <person name="Gundlach H."/>
            <person name="Henrissat B."/>
            <person name="Napoli C."/>
            <person name="McDonald S.M."/>
            <person name="Parker M.S."/>
            <person name="Rombauts S."/>
            <person name="Salamov A."/>
            <person name="Von Dassow P."/>
            <person name="Badger J.H."/>
            <person name="Coutinho P.M."/>
            <person name="Demir E."/>
            <person name="Dubchak I."/>
            <person name="Gentemann C."/>
            <person name="Eikrem W."/>
            <person name="Gready J.E."/>
            <person name="John U."/>
            <person name="Lanier W."/>
            <person name="Lindquist E.A."/>
            <person name="Lucas S."/>
            <person name="Mayer K.F."/>
            <person name="Moreau H."/>
            <person name="Not F."/>
            <person name="Otillar R."/>
            <person name="Panaud O."/>
            <person name="Pangilinan J."/>
            <person name="Paulsen I."/>
            <person name="Piegu B."/>
            <person name="Poliakov A."/>
            <person name="Robbens S."/>
            <person name="Schmutz J."/>
            <person name="Toulza E."/>
            <person name="Wyss T."/>
            <person name="Zelensky A."/>
            <person name="Zhou K."/>
            <person name="Armbrust E.V."/>
            <person name="Bhattacharya D."/>
            <person name="Goodenough U.W."/>
            <person name="Van de Peer Y."/>
            <person name="Grigoriev I.V."/>
        </authorList>
    </citation>
    <scope>NUCLEOTIDE SEQUENCE [LARGE SCALE GENOMIC DNA]</scope>
    <source>
        <strain evidence="3 4">CCMP1545</strain>
    </source>
</reference>
<dbReference type="OMA" id="WDDAIVY"/>
<keyword evidence="2" id="KW-0378">Hydrolase</keyword>
<dbReference type="Pfam" id="PF01725">
    <property type="entry name" value="Ham1p_like"/>
    <property type="match status" value="1"/>
</dbReference>
<protein>
    <submittedName>
        <fullName evidence="3">Predicted protein</fullName>
    </submittedName>
</protein>
<dbReference type="KEGG" id="mpp:MICPUCDRAFT_11591"/>
<dbReference type="PANTHER" id="PTHR11067:SF9">
    <property type="entry name" value="INOSINE TRIPHOSPHATE PYROPHOSPHATASE"/>
    <property type="match status" value="1"/>
</dbReference>
<name>C1N8L6_MICPC</name>
<dbReference type="InterPro" id="IPR029001">
    <property type="entry name" value="ITPase-like_fam"/>
</dbReference>
<evidence type="ECO:0000313" key="4">
    <source>
        <dbReference type="Proteomes" id="UP000001876"/>
    </source>
</evidence>
<dbReference type="PANTHER" id="PTHR11067">
    <property type="entry name" value="INOSINE TRIPHOSPHATE PYROPHOSPHATASE/HAM1 PROTEIN"/>
    <property type="match status" value="1"/>
</dbReference>
<dbReference type="EMBL" id="GG663750">
    <property type="protein sequence ID" value="EEH51909.1"/>
    <property type="molecule type" value="Genomic_DNA"/>
</dbReference>
<dbReference type="OrthoDB" id="6288734at2759"/>
<dbReference type="GeneID" id="9689728"/>
<sequence length="124" mass="13648">LVFVTGNTGKLTRARLALSLRSLSRVQVQGVDLKIPEIQADSVKAVAMDKARRAFEELKRPLIVHDCGLVCAALKDFPGPATKYANYTIGTEGLLNLMREKEDRRAGWADVIVHVDANGKLKTF</sequence>
<dbReference type="Proteomes" id="UP000001876">
    <property type="component" value="Unassembled WGS sequence"/>
</dbReference>
<organism evidence="4">
    <name type="scientific">Micromonas pusilla (strain CCMP1545)</name>
    <name type="common">Picoplanktonic green alga</name>
    <dbReference type="NCBI Taxonomy" id="564608"/>
    <lineage>
        <taxon>Eukaryota</taxon>
        <taxon>Viridiplantae</taxon>
        <taxon>Chlorophyta</taxon>
        <taxon>Mamiellophyceae</taxon>
        <taxon>Mamiellales</taxon>
        <taxon>Mamiellaceae</taxon>
        <taxon>Micromonas</taxon>
    </lineage>
</organism>
<keyword evidence="4" id="KW-1185">Reference proteome</keyword>
<feature type="non-terminal residue" evidence="3">
    <location>
        <position position="124"/>
    </location>
</feature>
<dbReference type="InterPro" id="IPR002637">
    <property type="entry name" value="RdgB/HAM1"/>
</dbReference>
<evidence type="ECO:0000256" key="2">
    <source>
        <dbReference type="ARBA" id="ARBA00022801"/>
    </source>
</evidence>
<dbReference type="STRING" id="564608.C1N8L6"/>
<evidence type="ECO:0000313" key="3">
    <source>
        <dbReference type="EMBL" id="EEH51909.1"/>
    </source>
</evidence>
<gene>
    <name evidence="3" type="ORF">MICPUCDRAFT_11591</name>
</gene>
<dbReference type="AlphaFoldDB" id="C1N8L6"/>
<dbReference type="GO" id="GO:0047429">
    <property type="term" value="F:nucleoside triphosphate diphosphatase activity"/>
    <property type="evidence" value="ECO:0007669"/>
    <property type="project" value="InterPro"/>
</dbReference>